<keyword evidence="7" id="KW-1185">Reference proteome</keyword>
<keyword evidence="2" id="KW-0547">Nucleotide-binding</keyword>
<dbReference type="InterPro" id="IPR027417">
    <property type="entry name" value="P-loop_NTPase"/>
</dbReference>
<dbReference type="InterPro" id="IPR006703">
    <property type="entry name" value="G_AIG1"/>
</dbReference>
<dbReference type="PANTHER" id="PTHR10903:SF170">
    <property type="entry name" value="GTPASE IMAP FAMILY MEMBER 7"/>
    <property type="match status" value="1"/>
</dbReference>
<evidence type="ECO:0000256" key="4">
    <source>
        <dbReference type="SAM" id="MobiDB-lite"/>
    </source>
</evidence>
<name>A0ABD0RJI6_CIRMR</name>
<evidence type="ECO:0000259" key="5">
    <source>
        <dbReference type="Pfam" id="PF04548"/>
    </source>
</evidence>
<evidence type="ECO:0000256" key="3">
    <source>
        <dbReference type="ARBA" id="ARBA00023134"/>
    </source>
</evidence>
<dbReference type="EMBL" id="JAMKFB020000003">
    <property type="protein sequence ID" value="KAL0198692.1"/>
    <property type="molecule type" value="Genomic_DNA"/>
</dbReference>
<evidence type="ECO:0000313" key="7">
    <source>
        <dbReference type="Proteomes" id="UP001529510"/>
    </source>
</evidence>
<comment type="caution">
    <text evidence="6">The sequence shown here is derived from an EMBL/GenBank/DDBJ whole genome shotgun (WGS) entry which is preliminary data.</text>
</comment>
<keyword evidence="3" id="KW-0342">GTP-binding</keyword>
<dbReference type="Proteomes" id="UP001529510">
    <property type="component" value="Unassembled WGS sequence"/>
</dbReference>
<feature type="non-terminal residue" evidence="6">
    <location>
        <position position="1"/>
    </location>
</feature>
<feature type="domain" description="AIG1-type G" evidence="5">
    <location>
        <begin position="28"/>
        <end position="193"/>
    </location>
</feature>
<dbReference type="Pfam" id="PF04548">
    <property type="entry name" value="AIG1"/>
    <property type="match status" value="1"/>
</dbReference>
<feature type="region of interest" description="Disordered" evidence="4">
    <location>
        <begin position="198"/>
        <end position="231"/>
    </location>
</feature>
<gene>
    <name evidence="6" type="ORF">M9458_007232</name>
</gene>
<organism evidence="6 7">
    <name type="scientific">Cirrhinus mrigala</name>
    <name type="common">Mrigala</name>
    <dbReference type="NCBI Taxonomy" id="683832"/>
    <lineage>
        <taxon>Eukaryota</taxon>
        <taxon>Metazoa</taxon>
        <taxon>Chordata</taxon>
        <taxon>Craniata</taxon>
        <taxon>Vertebrata</taxon>
        <taxon>Euteleostomi</taxon>
        <taxon>Actinopterygii</taxon>
        <taxon>Neopterygii</taxon>
        <taxon>Teleostei</taxon>
        <taxon>Ostariophysi</taxon>
        <taxon>Cypriniformes</taxon>
        <taxon>Cyprinidae</taxon>
        <taxon>Labeoninae</taxon>
        <taxon>Labeonini</taxon>
        <taxon>Cirrhinus</taxon>
    </lineage>
</organism>
<dbReference type="AlphaFoldDB" id="A0ABD0RJI6"/>
<accession>A0ABD0RJI6</accession>
<evidence type="ECO:0000256" key="2">
    <source>
        <dbReference type="ARBA" id="ARBA00022741"/>
    </source>
</evidence>
<evidence type="ECO:0000256" key="1">
    <source>
        <dbReference type="ARBA" id="ARBA00008535"/>
    </source>
</evidence>
<proteinExistence type="inferred from homology"/>
<feature type="non-terminal residue" evidence="6">
    <location>
        <position position="231"/>
    </location>
</feature>
<feature type="compositionally biased region" description="Basic and acidic residues" evidence="4">
    <location>
        <begin position="207"/>
        <end position="231"/>
    </location>
</feature>
<dbReference type="InterPro" id="IPR045058">
    <property type="entry name" value="GIMA/IAN/Toc"/>
</dbReference>
<dbReference type="GO" id="GO:0005525">
    <property type="term" value="F:GTP binding"/>
    <property type="evidence" value="ECO:0007669"/>
    <property type="project" value="UniProtKB-KW"/>
</dbReference>
<reference evidence="6 7" key="1">
    <citation type="submission" date="2024-05" db="EMBL/GenBank/DDBJ databases">
        <title>Genome sequencing and assembly of Indian major carp, Cirrhinus mrigala (Hamilton, 1822).</title>
        <authorList>
            <person name="Mohindra V."/>
            <person name="Chowdhury L.M."/>
            <person name="Lal K."/>
            <person name="Jena J.K."/>
        </authorList>
    </citation>
    <scope>NUCLEOTIDE SEQUENCE [LARGE SCALE GENOMIC DNA]</scope>
    <source>
        <strain evidence="6">CM1030</strain>
        <tissue evidence="6">Blood</tissue>
    </source>
</reference>
<evidence type="ECO:0000313" key="6">
    <source>
        <dbReference type="EMBL" id="KAL0198692.1"/>
    </source>
</evidence>
<sequence>IVLLGKNLNLILGIDLHEIEEPTALEEHNVTKVGGIVKDRHITVINTLHLLNLNLSDHEITQTVRECMNQSDPGPHAFIIILQYNDFTEEDLRRVKQVLKEFSEDAIKRTIVITTDKETYVSMFRSVISHPEQLIVGSALVPTIHQLIKECGGGHLQLDERKTELQLDIFKRAEKILKENKGEYLTWDVFDDVIGTTVDEEQLSSEGENKQSSHHNDDGNPKERQKRSNEG</sequence>
<dbReference type="Gene3D" id="3.40.50.300">
    <property type="entry name" value="P-loop containing nucleotide triphosphate hydrolases"/>
    <property type="match status" value="1"/>
</dbReference>
<dbReference type="PANTHER" id="PTHR10903">
    <property type="entry name" value="GTPASE, IMAP FAMILY MEMBER-RELATED"/>
    <property type="match status" value="1"/>
</dbReference>
<comment type="similarity">
    <text evidence="1">Belongs to the TRAFAC class TrmE-Era-EngA-EngB-Septin-like GTPase superfamily. AIG1/Toc34/Toc159-like paraseptin GTPase family. IAN subfamily.</text>
</comment>
<protein>
    <recommendedName>
        <fullName evidence="5">AIG1-type G domain-containing protein</fullName>
    </recommendedName>
</protein>